<dbReference type="AlphaFoldDB" id="A0AAJ0GPT2"/>
<dbReference type="Proteomes" id="UP001273166">
    <property type="component" value="Unassembled WGS sequence"/>
</dbReference>
<sequence length="70" mass="7718">MFKACCHSTRLFLIIFRGSAVHPVVGSANPRLCSMHFLAMVKPTDPCPANMAYCMRNQNSGPESRMNESG</sequence>
<organism evidence="2 3">
    <name type="scientific">Chaetomium strumarium</name>
    <dbReference type="NCBI Taxonomy" id="1170767"/>
    <lineage>
        <taxon>Eukaryota</taxon>
        <taxon>Fungi</taxon>
        <taxon>Dikarya</taxon>
        <taxon>Ascomycota</taxon>
        <taxon>Pezizomycotina</taxon>
        <taxon>Sordariomycetes</taxon>
        <taxon>Sordariomycetidae</taxon>
        <taxon>Sordariales</taxon>
        <taxon>Chaetomiaceae</taxon>
        <taxon>Chaetomium</taxon>
    </lineage>
</organism>
<accession>A0AAJ0GPT2</accession>
<evidence type="ECO:0000256" key="1">
    <source>
        <dbReference type="SAM" id="SignalP"/>
    </source>
</evidence>
<evidence type="ECO:0008006" key="4">
    <source>
        <dbReference type="Google" id="ProtNLM"/>
    </source>
</evidence>
<name>A0AAJ0GPT2_9PEZI</name>
<reference evidence="2" key="2">
    <citation type="submission" date="2023-06" db="EMBL/GenBank/DDBJ databases">
        <authorList>
            <consortium name="Lawrence Berkeley National Laboratory"/>
            <person name="Mondo S.J."/>
            <person name="Hensen N."/>
            <person name="Bonometti L."/>
            <person name="Westerberg I."/>
            <person name="Brannstrom I.O."/>
            <person name="Guillou S."/>
            <person name="Cros-Aarteil S."/>
            <person name="Calhoun S."/>
            <person name="Haridas S."/>
            <person name="Kuo A."/>
            <person name="Pangilinan J."/>
            <person name="Riley R."/>
            <person name="Labutti K."/>
            <person name="Andreopoulos B."/>
            <person name="Lipzen A."/>
            <person name="Chen C."/>
            <person name="Yanf M."/>
            <person name="Daum C."/>
            <person name="Ng V."/>
            <person name="Clum A."/>
            <person name="Steindorff A."/>
            <person name="Ohm R."/>
            <person name="Martin F."/>
            <person name="Silar P."/>
            <person name="Natvig D."/>
            <person name="Lalanne C."/>
            <person name="Gautier V."/>
            <person name="Ament-Velasquez S.L."/>
            <person name="Kruys A."/>
            <person name="Hutchinson M.I."/>
            <person name="Powell A.J."/>
            <person name="Barry K."/>
            <person name="Miller A.N."/>
            <person name="Grigoriev I.V."/>
            <person name="Debuchy R."/>
            <person name="Gladieux P."/>
            <person name="Thoren M.H."/>
            <person name="Johannesson H."/>
        </authorList>
    </citation>
    <scope>NUCLEOTIDE SEQUENCE</scope>
    <source>
        <strain evidence="2">CBS 333.67</strain>
    </source>
</reference>
<feature type="signal peptide" evidence="1">
    <location>
        <begin position="1"/>
        <end position="20"/>
    </location>
</feature>
<feature type="chain" id="PRO_5042616287" description="Secreted protein" evidence="1">
    <location>
        <begin position="21"/>
        <end position="70"/>
    </location>
</feature>
<reference evidence="2" key="1">
    <citation type="journal article" date="2023" name="Mol. Phylogenet. Evol.">
        <title>Genome-scale phylogeny and comparative genomics of the fungal order Sordariales.</title>
        <authorList>
            <person name="Hensen N."/>
            <person name="Bonometti L."/>
            <person name="Westerberg I."/>
            <person name="Brannstrom I.O."/>
            <person name="Guillou S."/>
            <person name="Cros-Aarteil S."/>
            <person name="Calhoun S."/>
            <person name="Haridas S."/>
            <person name="Kuo A."/>
            <person name="Mondo S."/>
            <person name="Pangilinan J."/>
            <person name="Riley R."/>
            <person name="LaButti K."/>
            <person name="Andreopoulos B."/>
            <person name="Lipzen A."/>
            <person name="Chen C."/>
            <person name="Yan M."/>
            <person name="Daum C."/>
            <person name="Ng V."/>
            <person name="Clum A."/>
            <person name="Steindorff A."/>
            <person name="Ohm R.A."/>
            <person name="Martin F."/>
            <person name="Silar P."/>
            <person name="Natvig D.O."/>
            <person name="Lalanne C."/>
            <person name="Gautier V."/>
            <person name="Ament-Velasquez S.L."/>
            <person name="Kruys A."/>
            <person name="Hutchinson M.I."/>
            <person name="Powell A.J."/>
            <person name="Barry K."/>
            <person name="Miller A.N."/>
            <person name="Grigoriev I.V."/>
            <person name="Debuchy R."/>
            <person name="Gladieux P."/>
            <person name="Hiltunen Thoren M."/>
            <person name="Johannesson H."/>
        </authorList>
    </citation>
    <scope>NUCLEOTIDE SEQUENCE</scope>
    <source>
        <strain evidence="2">CBS 333.67</strain>
    </source>
</reference>
<evidence type="ECO:0000313" key="2">
    <source>
        <dbReference type="EMBL" id="KAK3303866.1"/>
    </source>
</evidence>
<dbReference type="EMBL" id="JAUDZG010000005">
    <property type="protein sequence ID" value="KAK3303866.1"/>
    <property type="molecule type" value="Genomic_DNA"/>
</dbReference>
<gene>
    <name evidence="2" type="ORF">B0T15DRAFT_223217</name>
</gene>
<dbReference type="GeneID" id="87881666"/>
<evidence type="ECO:0000313" key="3">
    <source>
        <dbReference type="Proteomes" id="UP001273166"/>
    </source>
</evidence>
<comment type="caution">
    <text evidence="2">The sequence shown here is derived from an EMBL/GenBank/DDBJ whole genome shotgun (WGS) entry which is preliminary data.</text>
</comment>
<dbReference type="RefSeq" id="XP_062719646.1">
    <property type="nucleotide sequence ID" value="XM_062862837.1"/>
</dbReference>
<keyword evidence="1" id="KW-0732">Signal</keyword>
<keyword evidence="3" id="KW-1185">Reference proteome</keyword>
<proteinExistence type="predicted"/>
<protein>
    <recommendedName>
        <fullName evidence="4">Secreted protein</fullName>
    </recommendedName>
</protein>